<reference evidence="1 2" key="1">
    <citation type="submission" date="2020-08" db="EMBL/GenBank/DDBJ databases">
        <title>Genomic Encyclopedia of Type Strains, Phase IV (KMG-V): Genome sequencing to study the core and pangenomes of soil and plant-associated prokaryotes.</title>
        <authorList>
            <person name="Whitman W."/>
        </authorList>
    </citation>
    <scope>NUCLEOTIDE SEQUENCE [LARGE SCALE GENOMIC DNA]</scope>
    <source>
        <strain evidence="1 2">MP601</strain>
    </source>
</reference>
<proteinExistence type="predicted"/>
<comment type="caution">
    <text evidence="1">The sequence shown here is derived from an EMBL/GenBank/DDBJ whole genome shotgun (WGS) entry which is preliminary data.</text>
</comment>
<dbReference type="AlphaFoldDB" id="A0A841JRB7"/>
<dbReference type="RefSeq" id="WP_183589510.1">
    <property type="nucleotide sequence ID" value="NZ_JACHCA010000017.1"/>
</dbReference>
<dbReference type="EMBL" id="JACHCA010000017">
    <property type="protein sequence ID" value="MBB6130835.1"/>
    <property type="molecule type" value="Genomic_DNA"/>
</dbReference>
<gene>
    <name evidence="1" type="ORF">HDF22_004980</name>
</gene>
<protein>
    <submittedName>
        <fullName evidence="1">Uncharacterized protein</fullName>
    </submittedName>
</protein>
<accession>A0A841JRB7</accession>
<sequence>MKKHFKGWFSAIWHSSTILHLCGRSIVDDISTNGFCVHPFGRMGNSEALTDTIEGGWLSFICFADDLGHTSFYMSKAGLAVPEYIFKTSVSGNTIVISGDLDSLSNDTLICRALQNLYFQKIFMLSPFQEADLFWIIDTMESVTSCDYRFKKEYLQQLLIHLIHFSLKHFSRDKSSECVPDQINLLSGLTPFSAN</sequence>
<name>A0A841JRB7_9SPHI</name>
<evidence type="ECO:0000313" key="1">
    <source>
        <dbReference type="EMBL" id="MBB6130835.1"/>
    </source>
</evidence>
<organism evidence="1 2">
    <name type="scientific">Mucilaginibacter lappiensis</name>
    <dbReference type="NCBI Taxonomy" id="354630"/>
    <lineage>
        <taxon>Bacteria</taxon>
        <taxon>Pseudomonadati</taxon>
        <taxon>Bacteroidota</taxon>
        <taxon>Sphingobacteriia</taxon>
        <taxon>Sphingobacteriales</taxon>
        <taxon>Sphingobacteriaceae</taxon>
        <taxon>Mucilaginibacter</taxon>
    </lineage>
</organism>
<evidence type="ECO:0000313" key="2">
    <source>
        <dbReference type="Proteomes" id="UP000548326"/>
    </source>
</evidence>
<dbReference type="Proteomes" id="UP000548326">
    <property type="component" value="Unassembled WGS sequence"/>
</dbReference>